<dbReference type="Proteomes" id="UP000001194">
    <property type="component" value="Unassembled WGS sequence"/>
</dbReference>
<dbReference type="RefSeq" id="XP_001875514.1">
    <property type="nucleotide sequence ID" value="XM_001875479.1"/>
</dbReference>
<accession>B0CW69</accession>
<evidence type="ECO:0000256" key="2">
    <source>
        <dbReference type="SAM" id="SignalP"/>
    </source>
</evidence>
<gene>
    <name evidence="3" type="ORF">LACBIDRAFT_322412</name>
</gene>
<name>B0CW69_LACBS</name>
<organism evidence="4">
    <name type="scientific">Laccaria bicolor (strain S238N-H82 / ATCC MYA-4686)</name>
    <name type="common">Bicoloured deceiver</name>
    <name type="synonym">Laccaria laccata var. bicolor</name>
    <dbReference type="NCBI Taxonomy" id="486041"/>
    <lineage>
        <taxon>Eukaryota</taxon>
        <taxon>Fungi</taxon>
        <taxon>Dikarya</taxon>
        <taxon>Basidiomycota</taxon>
        <taxon>Agaricomycotina</taxon>
        <taxon>Agaricomycetes</taxon>
        <taxon>Agaricomycetidae</taxon>
        <taxon>Agaricales</taxon>
        <taxon>Agaricineae</taxon>
        <taxon>Hydnangiaceae</taxon>
        <taxon>Laccaria</taxon>
    </lineage>
</organism>
<proteinExistence type="predicted"/>
<dbReference type="GeneID" id="6071350"/>
<feature type="signal peptide" evidence="2">
    <location>
        <begin position="1"/>
        <end position="25"/>
    </location>
</feature>
<reference evidence="3 4" key="1">
    <citation type="journal article" date="2008" name="Nature">
        <title>The genome of Laccaria bicolor provides insights into mycorrhizal symbiosis.</title>
        <authorList>
            <person name="Martin F."/>
            <person name="Aerts A."/>
            <person name="Ahren D."/>
            <person name="Brun A."/>
            <person name="Danchin E.G.J."/>
            <person name="Duchaussoy F."/>
            <person name="Gibon J."/>
            <person name="Kohler A."/>
            <person name="Lindquist E."/>
            <person name="Pereda V."/>
            <person name="Salamov A."/>
            <person name="Shapiro H.J."/>
            <person name="Wuyts J."/>
            <person name="Blaudez D."/>
            <person name="Buee M."/>
            <person name="Brokstein P."/>
            <person name="Canbaeck B."/>
            <person name="Cohen D."/>
            <person name="Courty P.E."/>
            <person name="Coutinho P.M."/>
            <person name="Delaruelle C."/>
            <person name="Detter J.C."/>
            <person name="Deveau A."/>
            <person name="DiFazio S."/>
            <person name="Duplessis S."/>
            <person name="Fraissinet-Tachet L."/>
            <person name="Lucic E."/>
            <person name="Frey-Klett P."/>
            <person name="Fourrey C."/>
            <person name="Feussner I."/>
            <person name="Gay G."/>
            <person name="Grimwood J."/>
            <person name="Hoegger P.J."/>
            <person name="Jain P."/>
            <person name="Kilaru S."/>
            <person name="Labbe J."/>
            <person name="Lin Y.C."/>
            <person name="Legue V."/>
            <person name="Le Tacon F."/>
            <person name="Marmeisse R."/>
            <person name="Melayah D."/>
            <person name="Montanini B."/>
            <person name="Muratet M."/>
            <person name="Nehls U."/>
            <person name="Niculita-Hirzel H."/>
            <person name="Oudot-Le Secq M.P."/>
            <person name="Peter M."/>
            <person name="Quesneville H."/>
            <person name="Rajashekar B."/>
            <person name="Reich M."/>
            <person name="Rouhier N."/>
            <person name="Schmutz J."/>
            <person name="Yin T."/>
            <person name="Chalot M."/>
            <person name="Henrissat B."/>
            <person name="Kuees U."/>
            <person name="Lucas S."/>
            <person name="Van de Peer Y."/>
            <person name="Podila G.K."/>
            <person name="Polle A."/>
            <person name="Pukkila P.J."/>
            <person name="Richardson P.M."/>
            <person name="Rouze P."/>
            <person name="Sanders I.R."/>
            <person name="Stajich J.E."/>
            <person name="Tunlid A."/>
            <person name="Tuskan G."/>
            <person name="Grigoriev I.V."/>
        </authorList>
    </citation>
    <scope>NUCLEOTIDE SEQUENCE [LARGE SCALE GENOMIC DNA]</scope>
    <source>
        <strain evidence="4">S238N-H82 / ATCC MYA-4686</strain>
    </source>
</reference>
<feature type="region of interest" description="Disordered" evidence="1">
    <location>
        <begin position="191"/>
        <end position="216"/>
    </location>
</feature>
<evidence type="ECO:0000256" key="1">
    <source>
        <dbReference type="SAM" id="MobiDB-lite"/>
    </source>
</evidence>
<dbReference type="InParanoid" id="B0CW69"/>
<feature type="chain" id="PRO_5002748952" evidence="2">
    <location>
        <begin position="26"/>
        <end position="410"/>
    </location>
</feature>
<dbReference type="HOGENOM" id="CLU_670973_0_0_1"/>
<dbReference type="AlphaFoldDB" id="B0CW69"/>
<dbReference type="EMBL" id="DS547093">
    <property type="protein sequence ID" value="EDR13016.1"/>
    <property type="molecule type" value="Genomic_DNA"/>
</dbReference>
<dbReference type="KEGG" id="lbc:LACBIDRAFT_322412"/>
<evidence type="ECO:0000313" key="3">
    <source>
        <dbReference type="EMBL" id="EDR13016.1"/>
    </source>
</evidence>
<protein>
    <submittedName>
        <fullName evidence="3">Predicted protein</fullName>
    </submittedName>
</protein>
<keyword evidence="2" id="KW-0732">Signal</keyword>
<sequence length="410" mass="45811">MMMMWHLSVHGCWLSLCHMWAGIVAVVVLHGQSCCVGGVCPLLNVGTGRYLWLAKQQNVSNFKNVTLDTKQKWATQGSKLAGLARAVMAGKKTLVTEMSGEVLGRPCMVIQNPDTNTPIGHQIISNVIPAIDVLQRQFLVSFSMMFSHFHGRKMSWILATLSCSSFLQASLSLTLHIMNRTLLNAPSPCTNIKDESDASNDDNVKGAPPPSDTEVPLVIIDTNYDRSHQDNQKFPIKQHYTDKSQAWEAGFIWTEKDRKKAMHAIIPKDMATFQNGHEPTLDQHLPDQLLDKFMALFPEGLKDTDTEEEGIDNTFPSIHFVCSVSLQTTSARKFSCHSITVYTFTKDTPSSPNGAPRFSQEVQCVLLMVRQVFNEFDLMGCHIICRDDTKAFIVKDNKMEYVMVGFYGAG</sequence>
<keyword evidence="4" id="KW-1185">Reference proteome</keyword>
<dbReference type="OrthoDB" id="3033124at2759"/>
<evidence type="ECO:0000313" key="4">
    <source>
        <dbReference type="Proteomes" id="UP000001194"/>
    </source>
</evidence>